<feature type="non-terminal residue" evidence="7">
    <location>
        <position position="1"/>
    </location>
</feature>
<dbReference type="EMBL" id="UOEU01000577">
    <property type="protein sequence ID" value="VAW35174.1"/>
    <property type="molecule type" value="Genomic_DNA"/>
</dbReference>
<dbReference type="InterPro" id="IPR001650">
    <property type="entry name" value="Helicase_C-like"/>
</dbReference>
<feature type="domain" description="Helicase C-terminal" evidence="6">
    <location>
        <begin position="88"/>
        <end position="185"/>
    </location>
</feature>
<name>A0A3B0VUU8_9ZZZZ</name>
<evidence type="ECO:0000256" key="3">
    <source>
        <dbReference type="ARBA" id="ARBA00022806"/>
    </source>
</evidence>
<dbReference type="SMART" id="SM00490">
    <property type="entry name" value="HELICc"/>
    <property type="match status" value="1"/>
</dbReference>
<proteinExistence type="predicted"/>
<dbReference type="InterPro" id="IPR006474">
    <property type="entry name" value="Helicase_Cas3_CRISPR-ass_core"/>
</dbReference>
<keyword evidence="5" id="KW-0051">Antiviral defense</keyword>
<dbReference type="InterPro" id="IPR027417">
    <property type="entry name" value="P-loop_NTPase"/>
</dbReference>
<evidence type="ECO:0000256" key="1">
    <source>
        <dbReference type="ARBA" id="ARBA00022741"/>
    </source>
</evidence>
<evidence type="ECO:0000256" key="2">
    <source>
        <dbReference type="ARBA" id="ARBA00022801"/>
    </source>
</evidence>
<dbReference type="PANTHER" id="PTHR47963">
    <property type="entry name" value="DEAD-BOX ATP-DEPENDENT RNA HELICASE 47, MITOCHONDRIAL"/>
    <property type="match status" value="1"/>
</dbReference>
<protein>
    <submittedName>
        <fullName evidence="7">CRISPR-associated helicase Cas3</fullName>
    </submittedName>
</protein>
<sequence length="441" mass="50300">TLPAKTRRDLVKAYTGQSLPETDPDYPALTIANAQQQETISLDKPKPYTVELDWSVSREPEAIVTFLKDALLDGGCAAIICNTVRRAQDIYRALQAADLDISQDDLILFHARFPPIWRQGIEKKVLEKFGKPDDNGRSPHRPRRAIVVATQVIEQSLDLDFDLMISDLAPVDLILQRAGRLHRHKRTAQERHNHPHRLMITKPLPDEKGLPEFESDKYVYEPYVLLRSYLALQKRQQIIIPNDTTTLIEAVYGSEANLPDLEERWLQSLDEMRRAMENNRQKAESKAGGQLVLAPSNMRLMKQAILQLEEDDPEVHQTFRAQTRDIDPGVSLICLHQNGDRTTKDTDVAVHDGQKLIPFNLETIPFSLTKTLLKNMLNIHHRGVIKALVDQPLPKNWKDHAALSYARPLLFINGICDLPDSKYYLKLTQTFGLEIIKKETV</sequence>
<keyword evidence="4" id="KW-0067">ATP-binding</keyword>
<keyword evidence="1" id="KW-0547">Nucleotide-binding</keyword>
<reference evidence="7" key="1">
    <citation type="submission" date="2018-06" db="EMBL/GenBank/DDBJ databases">
        <authorList>
            <person name="Zhirakovskaya E."/>
        </authorList>
    </citation>
    <scope>NUCLEOTIDE SEQUENCE</scope>
</reference>
<keyword evidence="2" id="KW-0378">Hydrolase</keyword>
<dbReference type="InterPro" id="IPR050547">
    <property type="entry name" value="DEAD_box_RNA_helicases"/>
</dbReference>
<dbReference type="PANTHER" id="PTHR47963:SF9">
    <property type="entry name" value="CRISPR-ASSOCIATED ENDONUCLEASE_HELICASE CAS3"/>
    <property type="match status" value="1"/>
</dbReference>
<dbReference type="NCBIfam" id="TIGR01587">
    <property type="entry name" value="cas3_core"/>
    <property type="match status" value="1"/>
</dbReference>
<dbReference type="GO" id="GO:0016787">
    <property type="term" value="F:hydrolase activity"/>
    <property type="evidence" value="ECO:0007669"/>
    <property type="project" value="UniProtKB-KW"/>
</dbReference>
<evidence type="ECO:0000256" key="4">
    <source>
        <dbReference type="ARBA" id="ARBA00022840"/>
    </source>
</evidence>
<dbReference type="GO" id="GO:0051607">
    <property type="term" value="P:defense response to virus"/>
    <property type="evidence" value="ECO:0007669"/>
    <property type="project" value="UniProtKB-KW"/>
</dbReference>
<gene>
    <name evidence="7" type="ORF">MNBD_CHLOROFLEXI01-3198</name>
</gene>
<dbReference type="GO" id="GO:0003724">
    <property type="term" value="F:RNA helicase activity"/>
    <property type="evidence" value="ECO:0007669"/>
    <property type="project" value="TreeGrafter"/>
</dbReference>
<dbReference type="GO" id="GO:0005524">
    <property type="term" value="F:ATP binding"/>
    <property type="evidence" value="ECO:0007669"/>
    <property type="project" value="UniProtKB-KW"/>
</dbReference>
<dbReference type="Pfam" id="PF22590">
    <property type="entry name" value="Cas3-like_C_2"/>
    <property type="match status" value="1"/>
</dbReference>
<organism evidence="7">
    <name type="scientific">hydrothermal vent metagenome</name>
    <dbReference type="NCBI Taxonomy" id="652676"/>
    <lineage>
        <taxon>unclassified sequences</taxon>
        <taxon>metagenomes</taxon>
        <taxon>ecological metagenomes</taxon>
    </lineage>
</organism>
<dbReference type="SUPFAM" id="SSF52540">
    <property type="entry name" value="P-loop containing nucleoside triphosphate hydrolases"/>
    <property type="match status" value="1"/>
</dbReference>
<keyword evidence="3" id="KW-0347">Helicase</keyword>
<dbReference type="Gene3D" id="3.40.50.300">
    <property type="entry name" value="P-loop containing nucleotide triphosphate hydrolases"/>
    <property type="match status" value="1"/>
</dbReference>
<dbReference type="AlphaFoldDB" id="A0A3B0VUU8"/>
<dbReference type="InterPro" id="IPR054712">
    <property type="entry name" value="Cas3-like_dom"/>
</dbReference>
<evidence type="ECO:0000313" key="7">
    <source>
        <dbReference type="EMBL" id="VAW35174.1"/>
    </source>
</evidence>
<accession>A0A3B0VUU8</accession>
<evidence type="ECO:0000259" key="6">
    <source>
        <dbReference type="SMART" id="SM00490"/>
    </source>
</evidence>
<evidence type="ECO:0000256" key="5">
    <source>
        <dbReference type="ARBA" id="ARBA00023118"/>
    </source>
</evidence>
<dbReference type="GO" id="GO:0003723">
    <property type="term" value="F:RNA binding"/>
    <property type="evidence" value="ECO:0007669"/>
    <property type="project" value="TreeGrafter"/>
</dbReference>